<evidence type="ECO:0000256" key="1">
    <source>
        <dbReference type="SAM" id="MobiDB-lite"/>
    </source>
</evidence>
<accession>A0A6C0AFL5</accession>
<name>A0A6C0AFL5_9ZZZZ</name>
<organism evidence="2">
    <name type="scientific">viral metagenome</name>
    <dbReference type="NCBI Taxonomy" id="1070528"/>
    <lineage>
        <taxon>unclassified sequences</taxon>
        <taxon>metagenomes</taxon>
        <taxon>organismal metagenomes</taxon>
    </lineage>
</organism>
<protein>
    <submittedName>
        <fullName evidence="2">Uncharacterized protein</fullName>
    </submittedName>
</protein>
<feature type="region of interest" description="Disordered" evidence="1">
    <location>
        <begin position="109"/>
        <end position="131"/>
    </location>
</feature>
<proteinExistence type="predicted"/>
<sequence>MYILILRHGENLKKCFENINKKSLNNFNSEKRQKYEEKVIEDKYTSFIKYVYGKKMYYSDYRNDDIQFIYKVNFETNLITFENSGVKILKKHKFKDILNLDVEDLETKFNEESESSDEDDDNSYLDSDKDSDVDVVTIYNKKK</sequence>
<reference evidence="2" key="1">
    <citation type="journal article" date="2020" name="Nature">
        <title>Giant virus diversity and host interactions through global metagenomics.</title>
        <authorList>
            <person name="Schulz F."/>
            <person name="Roux S."/>
            <person name="Paez-Espino D."/>
            <person name="Jungbluth S."/>
            <person name="Walsh D.A."/>
            <person name="Denef V.J."/>
            <person name="McMahon K.D."/>
            <person name="Konstantinidis K.T."/>
            <person name="Eloe-Fadrosh E.A."/>
            <person name="Kyrpides N.C."/>
            <person name="Woyke T."/>
        </authorList>
    </citation>
    <scope>NUCLEOTIDE SEQUENCE</scope>
    <source>
        <strain evidence="2">GVMAG-S-1021933-23</strain>
    </source>
</reference>
<dbReference type="EMBL" id="MN740595">
    <property type="protein sequence ID" value="QHS78253.1"/>
    <property type="molecule type" value="Genomic_DNA"/>
</dbReference>
<feature type="compositionally biased region" description="Acidic residues" evidence="1">
    <location>
        <begin position="112"/>
        <end position="125"/>
    </location>
</feature>
<dbReference type="AlphaFoldDB" id="A0A6C0AFL5"/>
<evidence type="ECO:0000313" key="2">
    <source>
        <dbReference type="EMBL" id="QHS78253.1"/>
    </source>
</evidence>